<feature type="region of interest" description="Disordered" evidence="12">
    <location>
        <begin position="222"/>
        <end position="269"/>
    </location>
</feature>
<keyword evidence="11" id="KW-0645">Protease</keyword>
<evidence type="ECO:0000256" key="10">
    <source>
        <dbReference type="ARBA" id="ARBA00066080"/>
    </source>
</evidence>
<dbReference type="InParanoid" id="B7P928"/>
<evidence type="ECO:0000313" key="14">
    <source>
        <dbReference type="EMBL" id="EEC03100.1"/>
    </source>
</evidence>
<reference evidence="15" key="2">
    <citation type="submission" date="2020-05" db="UniProtKB">
        <authorList>
            <consortium name="EnsemblMetazoa"/>
        </authorList>
    </citation>
    <scope>IDENTIFICATION</scope>
    <source>
        <strain evidence="15">wikel</strain>
    </source>
</reference>
<comment type="subunit">
    <text evidence="10">Homodimer. Component of the gamma-secretase complex, a complex composed of a presenilin homodimer, nicastrin, aph1 and pen2.</text>
</comment>
<dbReference type="GO" id="GO:0004175">
    <property type="term" value="F:endopeptidase activity"/>
    <property type="evidence" value="ECO:0000318"/>
    <property type="project" value="GO_Central"/>
</dbReference>
<dbReference type="VEuPathDB" id="VectorBase:ISCP_037720"/>
<evidence type="ECO:0000256" key="7">
    <source>
        <dbReference type="ARBA" id="ARBA00023034"/>
    </source>
</evidence>
<keyword evidence="3 11" id="KW-0378">Hydrolase</keyword>
<proteinExistence type="inferred from homology"/>
<dbReference type="PRINTS" id="PR01072">
    <property type="entry name" value="PRESENILIN"/>
</dbReference>
<evidence type="ECO:0000256" key="5">
    <source>
        <dbReference type="ARBA" id="ARBA00022976"/>
    </source>
</evidence>
<dbReference type="GO" id="GO:0044351">
    <property type="term" value="P:macropinocytosis"/>
    <property type="evidence" value="ECO:0007669"/>
    <property type="project" value="UniProtKB-ARBA"/>
</dbReference>
<comment type="function">
    <text evidence="11">Probable subunit of the gamma-secretase complex, an endoprotease complex that catalyzes the intramembrane cleavage of integral membrane proteins such as Notch receptors.</text>
</comment>
<dbReference type="InterPro" id="IPR001108">
    <property type="entry name" value="Peptidase_A22A"/>
</dbReference>
<dbReference type="GO" id="GO:0055074">
    <property type="term" value="P:calcium ion homeostasis"/>
    <property type="evidence" value="ECO:0000318"/>
    <property type="project" value="GO_Central"/>
</dbReference>
<dbReference type="GO" id="GO:0070765">
    <property type="term" value="C:gamma-secretase complex"/>
    <property type="evidence" value="ECO:0000318"/>
    <property type="project" value="GO_Central"/>
</dbReference>
<keyword evidence="2 11" id="KW-0812">Transmembrane</keyword>
<keyword evidence="13" id="KW-0732">Signal</keyword>
<feature type="transmembrane region" description="Helical" evidence="11">
    <location>
        <begin position="117"/>
        <end position="135"/>
    </location>
</feature>
<feature type="transmembrane region" description="Helical" evidence="11">
    <location>
        <begin position="147"/>
        <end position="163"/>
    </location>
</feature>
<reference evidence="14 16" key="1">
    <citation type="submission" date="2008-03" db="EMBL/GenBank/DDBJ databases">
        <title>Annotation of Ixodes scapularis.</title>
        <authorList>
            <consortium name="Ixodes scapularis Genome Project Consortium"/>
            <person name="Caler E."/>
            <person name="Hannick L.I."/>
            <person name="Bidwell S."/>
            <person name="Joardar V."/>
            <person name="Thiagarajan M."/>
            <person name="Amedeo P."/>
            <person name="Galinsky K.J."/>
            <person name="Schobel S."/>
            <person name="Inman J."/>
            <person name="Hostetler J."/>
            <person name="Miller J."/>
            <person name="Hammond M."/>
            <person name="Megy K."/>
            <person name="Lawson D."/>
            <person name="Kodira C."/>
            <person name="Sutton G."/>
            <person name="Meyer J."/>
            <person name="Hill C.A."/>
            <person name="Birren B."/>
            <person name="Nene V."/>
            <person name="Collins F."/>
            <person name="Alarcon-Chaidez F."/>
            <person name="Wikel S."/>
            <person name="Strausberg R."/>
        </authorList>
    </citation>
    <scope>NUCLEOTIDE SEQUENCE [LARGE SCALE GENOMIC DNA]</scope>
    <source>
        <strain evidence="16">Wikel</strain>
        <strain evidence="14">Wikel colony</strain>
    </source>
</reference>
<protein>
    <recommendedName>
        <fullName evidence="11">Presenilin</fullName>
        <ecNumber evidence="11">3.4.23.-</ecNumber>
    </recommendedName>
</protein>
<dbReference type="GO" id="GO:0042500">
    <property type="term" value="F:aspartic endopeptidase activity, intramembrane cleaving"/>
    <property type="evidence" value="ECO:0007669"/>
    <property type="project" value="InterPro"/>
</dbReference>
<evidence type="ECO:0000256" key="2">
    <source>
        <dbReference type="ARBA" id="ARBA00022692"/>
    </source>
</evidence>
<feature type="chain" id="PRO_5010825903" description="Presenilin" evidence="13">
    <location>
        <begin position="21"/>
        <end position="358"/>
    </location>
</feature>
<gene>
    <name evidence="14" type="ORF">IscW_ISCW003378</name>
</gene>
<name>B7P928_IXOSC</name>
<evidence type="ECO:0000256" key="4">
    <source>
        <dbReference type="ARBA" id="ARBA00022824"/>
    </source>
</evidence>
<dbReference type="PANTHER" id="PTHR10202:SF13">
    <property type="entry name" value="PRESENILIN HOMOLOG"/>
    <property type="match status" value="1"/>
</dbReference>
<feature type="transmembrane region" description="Helical" evidence="11">
    <location>
        <begin position="87"/>
        <end position="111"/>
    </location>
</feature>
<feature type="transmembrane region" description="Helical" evidence="11">
    <location>
        <begin position="169"/>
        <end position="194"/>
    </location>
</feature>
<dbReference type="PANTHER" id="PTHR10202">
    <property type="entry name" value="PRESENILIN"/>
    <property type="match status" value="1"/>
</dbReference>
<dbReference type="GO" id="GO:0016485">
    <property type="term" value="P:protein processing"/>
    <property type="evidence" value="ECO:0000318"/>
    <property type="project" value="GO_Central"/>
</dbReference>
<dbReference type="GO" id="GO:0005789">
    <property type="term" value="C:endoplasmic reticulum membrane"/>
    <property type="evidence" value="ECO:0007669"/>
    <property type="project" value="UniProtKB-SubCell"/>
</dbReference>
<dbReference type="GO" id="GO:0006509">
    <property type="term" value="P:membrane protein ectodomain proteolysis"/>
    <property type="evidence" value="ECO:0000318"/>
    <property type="project" value="GO_Central"/>
</dbReference>
<sequence>EHVVRLLAAVSCCMLFVVTSIQISTTFSDSGGQYLPYTPFAETNVTTATRAVNSVANALILIAVIVTMTVLIVSLYYFRFYKVIKGWIFLASCLLLYGSTAAFVHQICLIYNVPMDYISVALFIWNFGTLGMVVIQSKGPLVVQQGYLIVESAFMALVFIKYVPEWTLWVLLCVIPIWDLIAVLCVVGPLKILVETAKERNEGLQPGLIFATVVAGGFAGMASRKGSGPQRGSIDTPREEEPEGSRDEPRKEAVQDDSLSDSFSDPVEEKSGVKMGLGDFVFYSILVGKVATYGDLNVVAACFIAVLVGICVTLLLLSMLRVALPALPVSLALGLLFAFPQELIHEFMQPFLEQQIHV</sequence>
<feature type="transmembrane region" description="Helical" evidence="11">
    <location>
        <begin position="52"/>
        <end position="78"/>
    </location>
</feature>
<dbReference type="Gene3D" id="1.10.472.100">
    <property type="entry name" value="Presenilin"/>
    <property type="match status" value="1"/>
</dbReference>
<feature type="non-terminal residue" evidence="14">
    <location>
        <position position="1"/>
    </location>
</feature>
<dbReference type="STRING" id="6945.B7P928"/>
<comment type="subcellular location">
    <subcellularLocation>
        <location evidence="11">Endoplasmic reticulum membrane</location>
        <topology evidence="11">Multi-pass membrane protein</topology>
    </subcellularLocation>
    <subcellularLocation>
        <location evidence="11">Golgi apparatus membrane</location>
        <topology evidence="11">Multi-pass membrane protein</topology>
    </subcellularLocation>
</comment>
<evidence type="ECO:0000256" key="13">
    <source>
        <dbReference type="SAM" id="SignalP"/>
    </source>
</evidence>
<evidence type="ECO:0000256" key="11">
    <source>
        <dbReference type="RuleBase" id="RU361148"/>
    </source>
</evidence>
<dbReference type="Proteomes" id="UP000001555">
    <property type="component" value="Unassembled WGS sequence"/>
</dbReference>
<dbReference type="SMART" id="SM00730">
    <property type="entry name" value="PSN"/>
    <property type="match status" value="1"/>
</dbReference>
<dbReference type="EnsemblMetazoa" id="ISCW003378-RA">
    <property type="protein sequence ID" value="ISCW003378-PA"/>
    <property type="gene ID" value="ISCW003378"/>
</dbReference>
<keyword evidence="4 11" id="KW-0256">Endoplasmic reticulum</keyword>
<evidence type="ECO:0000313" key="15">
    <source>
        <dbReference type="EnsemblMetazoa" id="ISCW003378-PA"/>
    </source>
</evidence>
<feature type="compositionally biased region" description="Basic and acidic residues" evidence="12">
    <location>
        <begin position="236"/>
        <end position="254"/>
    </location>
</feature>
<feature type="transmembrane region" description="Helical" evidence="11">
    <location>
        <begin position="296"/>
        <end position="317"/>
    </location>
</feature>
<keyword evidence="5 11" id="KW-0914">Notch signaling pathway</keyword>
<dbReference type="AlphaFoldDB" id="B7P928"/>
<evidence type="ECO:0000256" key="8">
    <source>
        <dbReference type="ARBA" id="ARBA00023136"/>
    </source>
</evidence>
<comment type="domain">
    <text evidence="11">The PAL motif is required for normal active site conformation.</text>
</comment>
<comment type="similarity">
    <text evidence="1 11">Belongs to the peptidase A22A family.</text>
</comment>
<evidence type="ECO:0000256" key="1">
    <source>
        <dbReference type="ARBA" id="ARBA00008604"/>
    </source>
</evidence>
<keyword evidence="8 11" id="KW-0472">Membrane</keyword>
<dbReference type="PaxDb" id="6945-B7P928"/>
<dbReference type="VEuPathDB" id="VectorBase:ISCI003378"/>
<evidence type="ECO:0000256" key="6">
    <source>
        <dbReference type="ARBA" id="ARBA00022989"/>
    </source>
</evidence>
<evidence type="ECO:0000256" key="12">
    <source>
        <dbReference type="SAM" id="MobiDB-lite"/>
    </source>
</evidence>
<organism>
    <name type="scientific">Ixodes scapularis</name>
    <name type="common">Black-legged tick</name>
    <name type="synonym">Deer tick</name>
    <dbReference type="NCBI Taxonomy" id="6945"/>
    <lineage>
        <taxon>Eukaryota</taxon>
        <taxon>Metazoa</taxon>
        <taxon>Ecdysozoa</taxon>
        <taxon>Arthropoda</taxon>
        <taxon>Chelicerata</taxon>
        <taxon>Arachnida</taxon>
        <taxon>Acari</taxon>
        <taxon>Parasitiformes</taxon>
        <taxon>Ixodida</taxon>
        <taxon>Ixodoidea</taxon>
        <taxon>Ixodidae</taxon>
        <taxon>Ixodinae</taxon>
        <taxon>Ixodes</taxon>
    </lineage>
</organism>
<dbReference type="EMBL" id="ABJB010495078">
    <property type="status" value="NOT_ANNOTATED_CDS"/>
    <property type="molecule type" value="Genomic_DNA"/>
</dbReference>
<evidence type="ECO:0000313" key="16">
    <source>
        <dbReference type="Proteomes" id="UP000001555"/>
    </source>
</evidence>
<dbReference type="Pfam" id="PF01080">
    <property type="entry name" value="Presenilin"/>
    <property type="match status" value="2"/>
</dbReference>
<feature type="signal peptide" evidence="13">
    <location>
        <begin position="1"/>
        <end position="20"/>
    </location>
</feature>
<keyword evidence="7 11" id="KW-0333">Golgi apparatus</keyword>
<dbReference type="GO" id="GO:0000139">
    <property type="term" value="C:Golgi membrane"/>
    <property type="evidence" value="ECO:0007669"/>
    <property type="project" value="UniProtKB-SubCell"/>
</dbReference>
<comment type="function">
    <text evidence="9">Probable catalytic subunit of the gamma-secretase complex, an endoprotease complex that catalyzes the intramembrane cleavage of integral membrane proteins such as Notch receptors. Requires the other members of the gamma-secretase complex to have a protease activity.</text>
</comment>
<dbReference type="EC" id="3.4.23.-" evidence="11"/>
<dbReference type="InterPro" id="IPR006639">
    <property type="entry name" value="Preselin/SPP"/>
</dbReference>
<dbReference type="HOGENOM" id="CLU_022975_3_0_1"/>
<dbReference type="FunFam" id="1.10.472.100:FF:000003">
    <property type="entry name" value="Presenilin"/>
    <property type="match status" value="1"/>
</dbReference>
<dbReference type="EMBL" id="DS661556">
    <property type="protein sequence ID" value="EEC03100.1"/>
    <property type="molecule type" value="Genomic_DNA"/>
</dbReference>
<evidence type="ECO:0000256" key="9">
    <source>
        <dbReference type="ARBA" id="ARBA00053367"/>
    </source>
</evidence>
<keyword evidence="16" id="KW-1185">Reference proteome</keyword>
<dbReference type="VEuPathDB" id="VectorBase:ISCW003378"/>
<accession>B7P928</accession>
<dbReference type="GO" id="GO:0007219">
    <property type="term" value="P:Notch signaling pathway"/>
    <property type="evidence" value="ECO:0000318"/>
    <property type="project" value="GO_Central"/>
</dbReference>
<evidence type="ECO:0000256" key="3">
    <source>
        <dbReference type="ARBA" id="ARBA00022801"/>
    </source>
</evidence>
<dbReference type="GO" id="GO:0034205">
    <property type="term" value="P:amyloid-beta formation"/>
    <property type="evidence" value="ECO:0000318"/>
    <property type="project" value="GO_Central"/>
</dbReference>
<keyword evidence="6 11" id="KW-1133">Transmembrane helix</keyword>
<dbReference type="InterPro" id="IPR042524">
    <property type="entry name" value="Presenilin_C"/>
</dbReference>
<feature type="transmembrane region" description="Helical" evidence="11">
    <location>
        <begin position="322"/>
        <end position="339"/>
    </location>
</feature>
<dbReference type="OrthoDB" id="6418340at2759"/>